<dbReference type="GO" id="GO:0016491">
    <property type="term" value="F:oxidoreductase activity"/>
    <property type="evidence" value="ECO:0007669"/>
    <property type="project" value="UniProtKB-KW"/>
</dbReference>
<dbReference type="InterPro" id="IPR011032">
    <property type="entry name" value="GroES-like_sf"/>
</dbReference>
<evidence type="ECO:0008006" key="7">
    <source>
        <dbReference type="Google" id="ProtNLM"/>
    </source>
</evidence>
<feature type="domain" description="Alcohol dehydrogenase-like N-terminal" evidence="4">
    <location>
        <begin position="27"/>
        <end position="130"/>
    </location>
</feature>
<evidence type="ECO:0000313" key="5">
    <source>
        <dbReference type="EMBL" id="TKX32195.1"/>
    </source>
</evidence>
<name>A0A4U7BPI6_9BACT</name>
<dbReference type="InterPro" id="IPR013149">
    <property type="entry name" value="ADH-like_C"/>
</dbReference>
<keyword evidence="2" id="KW-1133">Transmembrane helix</keyword>
<dbReference type="Pfam" id="PF00107">
    <property type="entry name" value="ADH_zinc_N"/>
    <property type="match status" value="1"/>
</dbReference>
<dbReference type="PANTHER" id="PTHR43401">
    <property type="entry name" value="L-THREONINE 3-DEHYDROGENASE"/>
    <property type="match status" value="1"/>
</dbReference>
<evidence type="ECO:0000259" key="4">
    <source>
        <dbReference type="Pfam" id="PF08240"/>
    </source>
</evidence>
<dbReference type="InterPro" id="IPR050129">
    <property type="entry name" value="Zn_alcohol_dh"/>
</dbReference>
<dbReference type="Gene3D" id="3.90.180.10">
    <property type="entry name" value="Medium-chain alcohol dehydrogenases, catalytic domain"/>
    <property type="match status" value="1"/>
</dbReference>
<dbReference type="SUPFAM" id="SSF51735">
    <property type="entry name" value="NAD(P)-binding Rossmann-fold domains"/>
    <property type="match status" value="1"/>
</dbReference>
<dbReference type="Proteomes" id="UP000310353">
    <property type="component" value="Unassembled WGS sequence"/>
</dbReference>
<dbReference type="AlphaFoldDB" id="A0A4U7BPI6"/>
<dbReference type="InterPro" id="IPR036291">
    <property type="entry name" value="NAD(P)-bd_dom_sf"/>
</dbReference>
<protein>
    <recommendedName>
        <fullName evidence="7">Galactitol-1-phosphate 5-dehydrogenase</fullName>
    </recommendedName>
</protein>
<organism evidence="5 6">
    <name type="scientific">Campylobacter aviculae</name>
    <dbReference type="NCBI Taxonomy" id="2510190"/>
    <lineage>
        <taxon>Bacteria</taxon>
        <taxon>Pseudomonadati</taxon>
        <taxon>Campylobacterota</taxon>
        <taxon>Epsilonproteobacteria</taxon>
        <taxon>Campylobacterales</taxon>
        <taxon>Campylobacteraceae</taxon>
        <taxon>Campylobacter</taxon>
    </lineage>
</organism>
<sequence>MKRIILKSREKLYVDECEIPKLKDLSAIVNVKACGICSSDYSRIYREGFNNFPLVLGHEFSGVIAEVDESQKRIKKNDRVVIFPLKPCFKCFNCKRNMYAQCVKYSYFGSREDGGLQEYISVPIWNILPIYDIPFDIAALIEPAAVALHAIKKSAVKDDDKILIFGTGVIGIFLGLILNTMKINNINYMVRNQNKYEFLHSLGFSVLNHTDIDEFDVVFECVGANESIESSINYLGARSKLVLVGNPISDINIKQVIYWKILRSELNIIGVWNSDYPTDWKEIVDIIKNMDYRVLRSMLIQTSDFKDLIDLIDRKYKNEISKLKVMWIND</sequence>
<feature type="domain" description="Alcohol dehydrogenase-like C-terminal" evidence="3">
    <location>
        <begin position="170"/>
        <end position="288"/>
    </location>
</feature>
<keyword evidence="2" id="KW-0812">Transmembrane</keyword>
<keyword evidence="1" id="KW-0560">Oxidoreductase</keyword>
<dbReference type="EMBL" id="NXMA01000007">
    <property type="protein sequence ID" value="TKX32195.1"/>
    <property type="molecule type" value="Genomic_DNA"/>
</dbReference>
<dbReference type="OrthoDB" id="9808651at2"/>
<evidence type="ECO:0000256" key="2">
    <source>
        <dbReference type="SAM" id="Phobius"/>
    </source>
</evidence>
<dbReference type="Gene3D" id="3.40.50.720">
    <property type="entry name" value="NAD(P)-binding Rossmann-like Domain"/>
    <property type="match status" value="1"/>
</dbReference>
<gene>
    <name evidence="5" type="ORF">CQA76_04710</name>
</gene>
<dbReference type="InterPro" id="IPR013154">
    <property type="entry name" value="ADH-like_N"/>
</dbReference>
<dbReference type="SUPFAM" id="SSF50129">
    <property type="entry name" value="GroES-like"/>
    <property type="match status" value="1"/>
</dbReference>
<comment type="caution">
    <text evidence="5">The sequence shown here is derived from an EMBL/GenBank/DDBJ whole genome shotgun (WGS) entry which is preliminary data.</text>
</comment>
<keyword evidence="6" id="KW-1185">Reference proteome</keyword>
<evidence type="ECO:0000313" key="6">
    <source>
        <dbReference type="Proteomes" id="UP000310353"/>
    </source>
</evidence>
<evidence type="ECO:0000256" key="1">
    <source>
        <dbReference type="ARBA" id="ARBA00023002"/>
    </source>
</evidence>
<reference evidence="5 6" key="1">
    <citation type="submission" date="2018-05" db="EMBL/GenBank/DDBJ databases">
        <title>Novel Campyloabacter and Helicobacter Species and Strains.</title>
        <authorList>
            <person name="Mannion A.J."/>
            <person name="Shen Z."/>
            <person name="Fox J.G."/>
        </authorList>
    </citation>
    <scope>NUCLEOTIDE SEQUENCE [LARGE SCALE GENOMIC DNA]</scope>
    <source>
        <strain evidence="6">MIT17-670</strain>
    </source>
</reference>
<proteinExistence type="predicted"/>
<accession>A0A4U7BPI6</accession>
<dbReference type="PANTHER" id="PTHR43401:SF2">
    <property type="entry name" value="L-THREONINE 3-DEHYDROGENASE"/>
    <property type="match status" value="1"/>
</dbReference>
<feature type="transmembrane region" description="Helical" evidence="2">
    <location>
        <begin position="162"/>
        <end position="181"/>
    </location>
</feature>
<dbReference type="RefSeq" id="WP_137622292.1">
    <property type="nucleotide sequence ID" value="NZ_NXMA01000007.1"/>
</dbReference>
<dbReference type="Pfam" id="PF08240">
    <property type="entry name" value="ADH_N"/>
    <property type="match status" value="1"/>
</dbReference>
<evidence type="ECO:0000259" key="3">
    <source>
        <dbReference type="Pfam" id="PF00107"/>
    </source>
</evidence>
<keyword evidence="2" id="KW-0472">Membrane</keyword>